<dbReference type="NCBIfam" id="TIGR00057">
    <property type="entry name" value="L-threonylcarbamoyladenylate synthase"/>
    <property type="match status" value="1"/>
</dbReference>
<keyword evidence="7 13" id="KW-0548">Nucleotidyltransferase</keyword>
<evidence type="ECO:0000256" key="10">
    <source>
        <dbReference type="ARBA" id="ARBA00029774"/>
    </source>
</evidence>
<feature type="domain" description="YrdC-like" evidence="12">
    <location>
        <begin position="1"/>
        <end position="185"/>
    </location>
</feature>
<dbReference type="Pfam" id="PF01300">
    <property type="entry name" value="Sua5_yciO_yrdC"/>
    <property type="match status" value="1"/>
</dbReference>
<evidence type="ECO:0000259" key="12">
    <source>
        <dbReference type="PROSITE" id="PS51163"/>
    </source>
</evidence>
<comment type="caution">
    <text evidence="13">The sequence shown here is derived from an EMBL/GenBank/DDBJ whole genome shotgun (WGS) entry which is preliminary data.</text>
</comment>
<accession>A0ABU0IUX6</accession>
<dbReference type="InterPro" id="IPR017945">
    <property type="entry name" value="DHBP_synth_RibB-like_a/b_dom"/>
</dbReference>
<evidence type="ECO:0000256" key="4">
    <source>
        <dbReference type="ARBA" id="ARBA00022490"/>
    </source>
</evidence>
<comment type="similarity">
    <text evidence="2">Belongs to the SUA5 family.</text>
</comment>
<dbReference type="Gene3D" id="3.90.870.10">
    <property type="entry name" value="DHBP synthase"/>
    <property type="match status" value="1"/>
</dbReference>
<dbReference type="InterPro" id="IPR050156">
    <property type="entry name" value="TC-AMP_synthase_SUA5"/>
</dbReference>
<keyword evidence="6" id="KW-0819">tRNA processing</keyword>
<organism evidence="13 14">
    <name type="scientific">Caulobacter ginsengisoli</name>
    <dbReference type="NCBI Taxonomy" id="400775"/>
    <lineage>
        <taxon>Bacteria</taxon>
        <taxon>Pseudomonadati</taxon>
        <taxon>Pseudomonadota</taxon>
        <taxon>Alphaproteobacteria</taxon>
        <taxon>Caulobacterales</taxon>
        <taxon>Caulobacteraceae</taxon>
        <taxon>Caulobacter</taxon>
    </lineage>
</organism>
<proteinExistence type="inferred from homology"/>
<evidence type="ECO:0000256" key="7">
    <source>
        <dbReference type="ARBA" id="ARBA00022695"/>
    </source>
</evidence>
<dbReference type="PANTHER" id="PTHR17490:SF16">
    <property type="entry name" value="THREONYLCARBAMOYL-AMP SYNTHASE"/>
    <property type="match status" value="1"/>
</dbReference>
<comment type="catalytic activity">
    <reaction evidence="11">
        <text>L-threonine + hydrogencarbonate + ATP = L-threonylcarbamoyladenylate + diphosphate + H2O</text>
        <dbReference type="Rhea" id="RHEA:36407"/>
        <dbReference type="ChEBI" id="CHEBI:15377"/>
        <dbReference type="ChEBI" id="CHEBI:17544"/>
        <dbReference type="ChEBI" id="CHEBI:30616"/>
        <dbReference type="ChEBI" id="CHEBI:33019"/>
        <dbReference type="ChEBI" id="CHEBI:57926"/>
        <dbReference type="ChEBI" id="CHEBI:73682"/>
        <dbReference type="EC" id="2.7.7.87"/>
    </reaction>
</comment>
<evidence type="ECO:0000313" key="14">
    <source>
        <dbReference type="Proteomes" id="UP001228905"/>
    </source>
</evidence>
<evidence type="ECO:0000256" key="6">
    <source>
        <dbReference type="ARBA" id="ARBA00022694"/>
    </source>
</evidence>
<evidence type="ECO:0000256" key="8">
    <source>
        <dbReference type="ARBA" id="ARBA00022741"/>
    </source>
</evidence>
<reference evidence="13 14" key="1">
    <citation type="submission" date="2023-07" db="EMBL/GenBank/DDBJ databases">
        <title>Genomic Encyclopedia of Type Strains, Phase IV (KMG-IV): sequencing the most valuable type-strain genomes for metagenomic binning, comparative biology and taxonomic classification.</title>
        <authorList>
            <person name="Goeker M."/>
        </authorList>
    </citation>
    <scope>NUCLEOTIDE SEQUENCE [LARGE SCALE GENOMIC DNA]</scope>
    <source>
        <strain evidence="13 14">DSM 18695</strain>
    </source>
</reference>
<gene>
    <name evidence="13" type="ORF">QO010_003613</name>
</gene>
<protein>
    <recommendedName>
        <fullName evidence="10">L-threonylcarbamoyladenylate synthase</fullName>
        <ecNumber evidence="3">2.7.7.87</ecNumber>
    </recommendedName>
    <alternativeName>
        <fullName evidence="10">L-threonylcarbamoyladenylate synthase</fullName>
    </alternativeName>
</protein>
<dbReference type="EMBL" id="JAUSVS010000008">
    <property type="protein sequence ID" value="MDQ0465821.1"/>
    <property type="molecule type" value="Genomic_DNA"/>
</dbReference>
<keyword evidence="8" id="KW-0547">Nucleotide-binding</keyword>
<keyword evidence="14" id="KW-1185">Reference proteome</keyword>
<evidence type="ECO:0000256" key="5">
    <source>
        <dbReference type="ARBA" id="ARBA00022679"/>
    </source>
</evidence>
<evidence type="ECO:0000256" key="1">
    <source>
        <dbReference type="ARBA" id="ARBA00004496"/>
    </source>
</evidence>
<comment type="subcellular location">
    <subcellularLocation>
        <location evidence="1">Cytoplasm</location>
    </subcellularLocation>
</comment>
<evidence type="ECO:0000256" key="2">
    <source>
        <dbReference type="ARBA" id="ARBA00007663"/>
    </source>
</evidence>
<dbReference type="EC" id="2.7.7.87" evidence="3"/>
<sequence length="195" mass="20165">MTEAQIAACLTNGGVVVVPTDTVYGLAASPLHPEAVERIFALKARPHAVNLPIMVADPAALIDLGLAINPRAAHLLASPLVPGGLTLVLGFVEGPRPRWLAGREEVAVRIPDDARLLSILRLTGPLLVTSANAHGAGSAETLDEVLAQLAGKPDLAIDGGVLHTTPSTLVNCRTDPPTVERLGAIPAETIAEYLA</sequence>
<keyword evidence="4" id="KW-0963">Cytoplasm</keyword>
<evidence type="ECO:0000256" key="11">
    <source>
        <dbReference type="ARBA" id="ARBA00048366"/>
    </source>
</evidence>
<dbReference type="PANTHER" id="PTHR17490">
    <property type="entry name" value="SUA5"/>
    <property type="match status" value="1"/>
</dbReference>
<evidence type="ECO:0000256" key="3">
    <source>
        <dbReference type="ARBA" id="ARBA00012584"/>
    </source>
</evidence>
<keyword evidence="9" id="KW-0067">ATP-binding</keyword>
<evidence type="ECO:0000313" key="13">
    <source>
        <dbReference type="EMBL" id="MDQ0465821.1"/>
    </source>
</evidence>
<keyword evidence="5 13" id="KW-0808">Transferase</keyword>
<dbReference type="Proteomes" id="UP001228905">
    <property type="component" value="Unassembled WGS sequence"/>
</dbReference>
<dbReference type="SUPFAM" id="SSF55821">
    <property type="entry name" value="YrdC/RibB"/>
    <property type="match status" value="1"/>
</dbReference>
<name>A0ABU0IUX6_9CAUL</name>
<evidence type="ECO:0000256" key="9">
    <source>
        <dbReference type="ARBA" id="ARBA00022840"/>
    </source>
</evidence>
<dbReference type="RefSeq" id="WP_307351451.1">
    <property type="nucleotide sequence ID" value="NZ_JAUSVS010000008.1"/>
</dbReference>
<dbReference type="InterPro" id="IPR006070">
    <property type="entry name" value="Sua5-like_dom"/>
</dbReference>
<dbReference type="GO" id="GO:0061710">
    <property type="term" value="F:L-threonylcarbamoyladenylate synthase"/>
    <property type="evidence" value="ECO:0007669"/>
    <property type="project" value="UniProtKB-EC"/>
</dbReference>
<dbReference type="PROSITE" id="PS51163">
    <property type="entry name" value="YRDC"/>
    <property type="match status" value="1"/>
</dbReference>